<evidence type="ECO:0000313" key="2">
    <source>
        <dbReference type="EMBL" id="QEG24748.1"/>
    </source>
</evidence>
<dbReference type="AlphaFoldDB" id="A0A5B9PEB0"/>
<protein>
    <submittedName>
        <fullName evidence="2">Uncharacterized protein</fullName>
    </submittedName>
</protein>
<dbReference type="EMBL" id="CP042912">
    <property type="protein sequence ID" value="QEG24748.1"/>
    <property type="molecule type" value="Genomic_DNA"/>
</dbReference>
<keyword evidence="3" id="KW-1185">Reference proteome</keyword>
<name>A0A5B9PEB0_9BACT</name>
<evidence type="ECO:0000256" key="1">
    <source>
        <dbReference type="SAM" id="Phobius"/>
    </source>
</evidence>
<evidence type="ECO:0000313" key="3">
    <source>
        <dbReference type="Proteomes" id="UP000322214"/>
    </source>
</evidence>
<accession>A0A5B9PEB0</accession>
<keyword evidence="1" id="KW-0472">Membrane</keyword>
<keyword evidence="1" id="KW-1133">Transmembrane helix</keyword>
<reference evidence="2 3" key="1">
    <citation type="submission" date="2019-08" db="EMBL/GenBank/DDBJ databases">
        <title>Deep-cultivation of Planctomycetes and their phenomic and genomic characterization uncovers novel biology.</title>
        <authorList>
            <person name="Wiegand S."/>
            <person name="Jogler M."/>
            <person name="Boedeker C."/>
            <person name="Pinto D."/>
            <person name="Vollmers J."/>
            <person name="Rivas-Marin E."/>
            <person name="Kohn T."/>
            <person name="Peeters S.H."/>
            <person name="Heuer A."/>
            <person name="Rast P."/>
            <person name="Oberbeckmann S."/>
            <person name="Bunk B."/>
            <person name="Jeske O."/>
            <person name="Meyerdierks A."/>
            <person name="Storesund J.E."/>
            <person name="Kallscheuer N."/>
            <person name="Luecker S."/>
            <person name="Lage O.M."/>
            <person name="Pohl T."/>
            <person name="Merkel B.J."/>
            <person name="Hornburger P."/>
            <person name="Mueller R.-W."/>
            <person name="Bruemmer F."/>
            <person name="Labrenz M."/>
            <person name="Spormann A.M."/>
            <person name="Op den Camp H."/>
            <person name="Overmann J."/>
            <person name="Amann R."/>
            <person name="Jetten M.S.M."/>
            <person name="Mascher T."/>
            <person name="Medema M.H."/>
            <person name="Devos D.P."/>
            <person name="Kaster A.-K."/>
            <person name="Ovreas L."/>
            <person name="Rohde M."/>
            <person name="Galperin M.Y."/>
            <person name="Jogler C."/>
        </authorList>
    </citation>
    <scope>NUCLEOTIDE SEQUENCE [LARGE SCALE GENOMIC DNA]</scope>
    <source>
        <strain evidence="2 3">FC18</strain>
    </source>
</reference>
<dbReference type="Proteomes" id="UP000322214">
    <property type="component" value="Chromosome"/>
</dbReference>
<gene>
    <name evidence="2" type="ORF">MFFC18_46700</name>
</gene>
<proteinExistence type="predicted"/>
<keyword evidence="1" id="KW-0812">Transmembrane</keyword>
<organism evidence="2 3">
    <name type="scientific">Mariniblastus fucicola</name>
    <dbReference type="NCBI Taxonomy" id="980251"/>
    <lineage>
        <taxon>Bacteria</taxon>
        <taxon>Pseudomonadati</taxon>
        <taxon>Planctomycetota</taxon>
        <taxon>Planctomycetia</taxon>
        <taxon>Pirellulales</taxon>
        <taxon>Pirellulaceae</taxon>
        <taxon>Mariniblastus</taxon>
    </lineage>
</organism>
<feature type="transmembrane region" description="Helical" evidence="1">
    <location>
        <begin position="29"/>
        <end position="53"/>
    </location>
</feature>
<sequence>MFPSLVLAQSAQATQTNFLDRVDPGLLSVAMLVAVIGTFILAVVIVGCVATTIQRAIAIRESNKLIVDLLNRGYSADEIERVVYGNIKFSRKVGKFFRNARNAFRQEERSPVPPTKHTQQSA</sequence>
<dbReference type="RefSeq" id="WP_148619049.1">
    <property type="nucleotide sequence ID" value="NZ_CP042912.1"/>
</dbReference>
<dbReference type="KEGG" id="mff:MFFC18_46700"/>